<evidence type="ECO:0000256" key="2">
    <source>
        <dbReference type="ARBA" id="ARBA00022679"/>
    </source>
</evidence>
<evidence type="ECO:0000256" key="4">
    <source>
        <dbReference type="ARBA" id="ARBA00022741"/>
    </source>
</evidence>
<dbReference type="NCBIfam" id="NF003558">
    <property type="entry name" value="PRK05231.1"/>
    <property type="match status" value="1"/>
</dbReference>
<dbReference type="GO" id="GO:0004413">
    <property type="term" value="F:homoserine kinase activity"/>
    <property type="evidence" value="ECO:0007669"/>
    <property type="project" value="UniProtKB-UniRule"/>
</dbReference>
<dbReference type="STRING" id="1002526.SAMN05216578_11165"/>
<evidence type="ECO:0000259" key="10">
    <source>
        <dbReference type="Pfam" id="PF01636"/>
    </source>
</evidence>
<organism evidence="11 12">
    <name type="scientific">Halopseudomonas formosensis</name>
    <dbReference type="NCBI Taxonomy" id="1002526"/>
    <lineage>
        <taxon>Bacteria</taxon>
        <taxon>Pseudomonadati</taxon>
        <taxon>Pseudomonadota</taxon>
        <taxon>Gammaproteobacteria</taxon>
        <taxon>Pseudomonadales</taxon>
        <taxon>Pseudomonadaceae</taxon>
        <taxon>Halopseudomonas</taxon>
    </lineage>
</organism>
<evidence type="ECO:0000256" key="6">
    <source>
        <dbReference type="ARBA" id="ARBA00022840"/>
    </source>
</evidence>
<dbReference type="InterPro" id="IPR050249">
    <property type="entry name" value="Pseudomonas-type_ThrB"/>
</dbReference>
<evidence type="ECO:0000256" key="9">
    <source>
        <dbReference type="NCBIfam" id="TIGR00938"/>
    </source>
</evidence>
<keyword evidence="1 8" id="KW-0028">Amino-acid biosynthesis</keyword>
<dbReference type="HAMAP" id="MF_00301">
    <property type="entry name" value="Homoser_kinase_2"/>
    <property type="match status" value="1"/>
</dbReference>
<evidence type="ECO:0000256" key="1">
    <source>
        <dbReference type="ARBA" id="ARBA00022605"/>
    </source>
</evidence>
<evidence type="ECO:0000256" key="8">
    <source>
        <dbReference type="HAMAP-Rule" id="MF_00301"/>
    </source>
</evidence>
<accession>A0A1I6C2X7</accession>
<dbReference type="UniPathway" id="UPA00050">
    <property type="reaction ID" value="UER00064"/>
</dbReference>
<dbReference type="Gene3D" id="3.30.200.20">
    <property type="entry name" value="Phosphorylase Kinase, domain 1"/>
    <property type="match status" value="1"/>
</dbReference>
<keyword evidence="5 8" id="KW-0418">Kinase</keyword>
<dbReference type="GO" id="GO:0005524">
    <property type="term" value="F:ATP binding"/>
    <property type="evidence" value="ECO:0007669"/>
    <property type="project" value="UniProtKB-KW"/>
</dbReference>
<dbReference type="Pfam" id="PF01636">
    <property type="entry name" value="APH"/>
    <property type="match status" value="1"/>
</dbReference>
<evidence type="ECO:0000256" key="7">
    <source>
        <dbReference type="ARBA" id="ARBA00038240"/>
    </source>
</evidence>
<comment type="catalytic activity">
    <reaction evidence="8">
        <text>L-homoserine + ATP = O-phospho-L-homoserine + ADP + H(+)</text>
        <dbReference type="Rhea" id="RHEA:13985"/>
        <dbReference type="ChEBI" id="CHEBI:15378"/>
        <dbReference type="ChEBI" id="CHEBI:30616"/>
        <dbReference type="ChEBI" id="CHEBI:57476"/>
        <dbReference type="ChEBI" id="CHEBI:57590"/>
        <dbReference type="ChEBI" id="CHEBI:456216"/>
        <dbReference type="EC" id="2.7.1.39"/>
    </reaction>
</comment>
<comment type="similarity">
    <text evidence="7 8">Belongs to the pseudomonas-type ThrB family.</text>
</comment>
<dbReference type="InterPro" id="IPR002575">
    <property type="entry name" value="Aminoglycoside_PTrfase"/>
</dbReference>
<dbReference type="Gene3D" id="3.90.1200.10">
    <property type="match status" value="1"/>
</dbReference>
<dbReference type="EC" id="2.7.1.39" evidence="8 9"/>
<dbReference type="NCBIfam" id="TIGR00938">
    <property type="entry name" value="thrB_alt"/>
    <property type="match status" value="1"/>
</dbReference>
<dbReference type="PANTHER" id="PTHR21064">
    <property type="entry name" value="AMINOGLYCOSIDE PHOSPHOTRANSFERASE DOMAIN-CONTAINING PROTEIN-RELATED"/>
    <property type="match status" value="1"/>
</dbReference>
<dbReference type="OrthoDB" id="9777460at2"/>
<feature type="domain" description="Aminoglycoside phosphotransferase" evidence="10">
    <location>
        <begin position="27"/>
        <end position="253"/>
    </location>
</feature>
<dbReference type="SUPFAM" id="SSF56112">
    <property type="entry name" value="Protein kinase-like (PK-like)"/>
    <property type="match status" value="1"/>
</dbReference>
<keyword evidence="6 8" id="KW-0067">ATP-binding</keyword>
<name>A0A1I6C2X7_9GAMM</name>
<dbReference type="Proteomes" id="UP000242815">
    <property type="component" value="Unassembled WGS sequence"/>
</dbReference>
<evidence type="ECO:0000313" key="11">
    <source>
        <dbReference type="EMBL" id="SFQ87529.1"/>
    </source>
</evidence>
<dbReference type="CDD" id="cd05153">
    <property type="entry name" value="HomoserineK_II"/>
    <property type="match status" value="1"/>
</dbReference>
<proteinExistence type="inferred from homology"/>
<keyword evidence="2 8" id="KW-0808">Transferase</keyword>
<dbReference type="GO" id="GO:0009088">
    <property type="term" value="P:threonine biosynthetic process"/>
    <property type="evidence" value="ECO:0007669"/>
    <property type="project" value="UniProtKB-UniRule"/>
</dbReference>
<dbReference type="PANTHER" id="PTHR21064:SF6">
    <property type="entry name" value="AMINOGLYCOSIDE PHOSPHOTRANSFERASE DOMAIN-CONTAINING PROTEIN"/>
    <property type="match status" value="1"/>
</dbReference>
<dbReference type="RefSeq" id="WP_090540397.1">
    <property type="nucleotide sequence ID" value="NZ_FOYD01000011.1"/>
</dbReference>
<keyword evidence="4 8" id="KW-0547">Nucleotide-binding</keyword>
<evidence type="ECO:0000313" key="12">
    <source>
        <dbReference type="Proteomes" id="UP000242815"/>
    </source>
</evidence>
<sequence>MSVFTPVSAAELEAFLLGFDLGRLIDYSGIAGGAENSNFFVTTERGEYVLTLIERGSVDELPFMVALLDHLHQAGLPVPYALRDRQGQALHRLNGRPALLQPRLPGRHPGEVDTSHCHALGQMLARLHLETEGTDLQRRSDRGLDWMAEQASALQARSDEEARILLGELLPMVERLRARRPALPEAVLHADLFRDNVLFEGHHLTGLIDFHNAFRGWALYDVAICVNDWALAEQGGLDGRRAEALLAGYAAVRRFTALEAELWPDLLRVAALRFWLSRQLAAEQHAGHSGVLIKDPQHFRALLVHHRQVTVGLPLAL</sequence>
<evidence type="ECO:0000256" key="3">
    <source>
        <dbReference type="ARBA" id="ARBA00022697"/>
    </source>
</evidence>
<dbReference type="InterPro" id="IPR005280">
    <property type="entry name" value="Homoserine_kinase_II"/>
</dbReference>
<dbReference type="InterPro" id="IPR011009">
    <property type="entry name" value="Kinase-like_dom_sf"/>
</dbReference>
<dbReference type="AlphaFoldDB" id="A0A1I6C2X7"/>
<comment type="pathway">
    <text evidence="8">Amino-acid biosynthesis; L-threonine biosynthesis; L-threonine from L-aspartate: step 4/5.</text>
</comment>
<keyword evidence="3 8" id="KW-0791">Threonine biosynthesis</keyword>
<dbReference type="EMBL" id="FOYD01000011">
    <property type="protein sequence ID" value="SFQ87529.1"/>
    <property type="molecule type" value="Genomic_DNA"/>
</dbReference>
<protein>
    <recommendedName>
        <fullName evidence="8 9">Homoserine kinase</fullName>
        <shortName evidence="8">HK</shortName>
        <shortName evidence="8">HSK</shortName>
        <ecNumber evidence="8 9">2.7.1.39</ecNumber>
    </recommendedName>
</protein>
<gene>
    <name evidence="8" type="primary">thrB</name>
    <name evidence="11" type="ORF">SAMN05216578_11165</name>
</gene>
<evidence type="ECO:0000256" key="5">
    <source>
        <dbReference type="ARBA" id="ARBA00022777"/>
    </source>
</evidence>
<reference evidence="11 12" key="1">
    <citation type="submission" date="2016-10" db="EMBL/GenBank/DDBJ databases">
        <authorList>
            <person name="de Groot N.N."/>
        </authorList>
    </citation>
    <scope>NUCLEOTIDE SEQUENCE [LARGE SCALE GENOMIC DNA]</scope>
    <source>
        <strain evidence="11 12">JCM 18415</strain>
    </source>
</reference>